<name>I5AXT0_EUBC6</name>
<reference evidence="2 3" key="2">
    <citation type="submission" date="2012-02" db="EMBL/GenBank/DDBJ databases">
        <title>Improved High-Quality Draft sequence of Eubacterium cellulosolvens 6.</title>
        <authorList>
            <consortium name="US DOE Joint Genome Institute"/>
            <person name="Lucas S."/>
            <person name="Han J."/>
            <person name="Lapidus A."/>
            <person name="Cheng J.-F."/>
            <person name="Goodwin L."/>
            <person name="Pitluck S."/>
            <person name="Peters L."/>
            <person name="Mikhailova N."/>
            <person name="Gu W."/>
            <person name="Detter J.C."/>
            <person name="Han C."/>
            <person name="Tapia R."/>
            <person name="Land M."/>
            <person name="Hauser L."/>
            <person name="Kyrpides N."/>
            <person name="Ivanova N."/>
            <person name="Pagani I."/>
            <person name="Johnson E."/>
            <person name="Mukhopadhyay B."/>
            <person name="Anderson I."/>
            <person name="Woyke T."/>
        </authorList>
    </citation>
    <scope>NUCLEOTIDE SEQUENCE [LARGE SCALE GENOMIC DNA]</scope>
    <source>
        <strain evidence="2 3">6</strain>
    </source>
</reference>
<dbReference type="EMBL" id="CM001487">
    <property type="protein sequence ID" value="EIM58603.1"/>
    <property type="molecule type" value="Genomic_DNA"/>
</dbReference>
<evidence type="ECO:0000313" key="3">
    <source>
        <dbReference type="Proteomes" id="UP000005753"/>
    </source>
</evidence>
<keyword evidence="3" id="KW-1185">Reference proteome</keyword>
<dbReference type="Proteomes" id="UP000005753">
    <property type="component" value="Chromosome"/>
</dbReference>
<feature type="compositionally biased region" description="Basic and acidic residues" evidence="1">
    <location>
        <begin position="122"/>
        <end position="131"/>
    </location>
</feature>
<gene>
    <name evidence="2" type="ORF">EubceDRAFT1_2922</name>
</gene>
<evidence type="ECO:0000313" key="2">
    <source>
        <dbReference type="EMBL" id="EIM58603.1"/>
    </source>
</evidence>
<protein>
    <submittedName>
        <fullName evidence="2">Uncharacterized protein</fullName>
    </submittedName>
</protein>
<evidence type="ECO:0000256" key="1">
    <source>
        <dbReference type="SAM" id="MobiDB-lite"/>
    </source>
</evidence>
<dbReference type="OrthoDB" id="2068443at2"/>
<proteinExistence type="predicted"/>
<dbReference type="HOGENOM" id="CLU_1924394_0_0_9"/>
<accession>I5AXT0</accession>
<organism evidence="2 3">
    <name type="scientific">Eubacterium cellulosolvens (strain ATCC 43171 / JCM 9499 / 6)</name>
    <name type="common">Cillobacterium cellulosolvens</name>
    <dbReference type="NCBI Taxonomy" id="633697"/>
    <lineage>
        <taxon>Bacteria</taxon>
        <taxon>Bacillati</taxon>
        <taxon>Bacillota</taxon>
        <taxon>Clostridia</taxon>
        <taxon>Eubacteriales</taxon>
        <taxon>Eubacteriaceae</taxon>
        <taxon>Eubacterium</taxon>
    </lineage>
</organism>
<dbReference type="STRING" id="633697.EubceDRAFT1_2922"/>
<reference evidence="2 3" key="1">
    <citation type="submission" date="2010-08" db="EMBL/GenBank/DDBJ databases">
        <authorList>
            <consortium name="US DOE Joint Genome Institute (JGI-PGF)"/>
            <person name="Lucas S."/>
            <person name="Copeland A."/>
            <person name="Lapidus A."/>
            <person name="Cheng J.-F."/>
            <person name="Bruce D."/>
            <person name="Goodwin L."/>
            <person name="Pitluck S."/>
            <person name="Land M.L."/>
            <person name="Hauser L."/>
            <person name="Chang Y.-J."/>
            <person name="Anderson I.J."/>
            <person name="Johnson E."/>
            <person name="Mulhopadhyay B."/>
            <person name="Kyrpides N."/>
            <person name="Woyke T.J."/>
        </authorList>
    </citation>
    <scope>NUCLEOTIDE SEQUENCE [LARGE SCALE GENOMIC DNA]</scope>
    <source>
        <strain evidence="2 3">6</strain>
    </source>
</reference>
<sequence>MEIELDGKCVIHKTFGKGVVLDFDGSYLEVDFEKAGKKCKFQFPSCFYGYLKLEDDEMQRIIEPVVDHWKEENEIDRKEKLKLKHQKTMQAIEERRQAAERKRLRGAQRNVEHRFIQSTNSSREKDKNGSK</sequence>
<dbReference type="AlphaFoldDB" id="I5AXT0"/>
<feature type="region of interest" description="Disordered" evidence="1">
    <location>
        <begin position="100"/>
        <end position="131"/>
    </location>
</feature>